<evidence type="ECO:0000313" key="4">
    <source>
        <dbReference type="EMBL" id="GAB1223768.1"/>
    </source>
</evidence>
<evidence type="ECO:0008006" key="6">
    <source>
        <dbReference type="Google" id="ProtNLM"/>
    </source>
</evidence>
<proteinExistence type="inferred from homology"/>
<keyword evidence="5" id="KW-1185">Reference proteome</keyword>
<sequence>MLDSFVAEALTSLLGQYIELNPDALKLSIAKGEVTLNNLSLRRDAFNRLNLPISITTGSVQFLHVKLLSLFDLKVQIDIDNVIALCLPQKEFTYDQKEVIEKELKRKLERIEEFESFTKLTNGKPGTKVRLIRKLLEGLIVSITNVHIKYKDNDDYIGVKINEITFSNAKEQPNGIIRKEAVIGTASLYAGKGDLEFNDIIPKKNIITTVSELTVIIDFIQKHYKQVRAYIKVPIFKGVLTQMQYQEFLSVVSRLSEYAQAIKFLGIRPQKRVIGNEKAWWKFAVEAIKNKRMNEENKGIREDVIKSIEEKYTEVYIKWRNDNKTKDLEEVKRMDDKLREEEVIYLRKNALKKAAASFTGGWKKKMMGMKKEEMEALCQMLDNNETKIDDKEEVLHIEAELEFGEVSLNNNDQSRTILSIIASKIDFKCIIYGKGFHVGITCDYASINEKVSAYPEVLKKSVEALPLVKCTIDRPITGPDAIINVRVAGTELCINKILLMNLYQFFMLPEQISLSQVKYFVEQQLTKFYQITTHRLDDFLTDHQTTVQLDVEVVAPTITLPLFFNDNESPFMKMKLGQIRIITIENPIGQKFAYILNDVSCASYPSFKNSSCTDDDANYIIQNISGNGEVLVGEPNRPFIDIITSFKPFVSKISKAKIDLIKEYINEYTDGWDEIVVPKQYEQEESLDDVEFLKQQRGMVKALLKRVATESIHIKAVLERFEIGIAQIGDSSEKKMVTKLVVENVGFDLGIKANGFDCKAEIGSIELEDHVNRKPQIPFIFSSKIENCRQCYLADVHVGWGEELISVQGVIQIGRMRVVIQPKVISELIKYGMSLLFSYQLDNRSVEEKRKTIRKGLLRLKESKFIEDGINTKNDIIKKSESIKEKSSIQNPRNKILNELKRKIEIELKVIVEECGLCLIEDSNVVVCNMKVQGIETGFQWKGSPTIDLSIRQACIFEYDVVSNKEQPVLIYQGKELLVMKYNQTRMKVSTKNLIIHNVFMKLNMVQCFICPSFITRSLKIIGSDSIIKAIDLEQIHKQIVRGFISFSNNFKTIVKSISIKSRGGLNNVSLFNPKIELNSPHIRLFKDYSSGNYSVNASVGIIIINSLINVNEDKINQEIELKVDKCNVTTTQKSEVIPIISNLSINCNEKTNMEIGEDVKRNTKVECIVKQLLQVNIKAKQVKFLIDYFFDVKEKLDIKTLMKVFDHIKTTRARRSIKSEEYTQNLDRSTRKEKEYNYLIDVDVSCIQVMFGDINNVALASINGIKTNVKITKDLYLEGEIEVKDIIIEDARPVAEGRFHRLLGKLKEKPFLSTSIDMYLPTLQVFCQSNIESLSIVIIPSLIGDLALIGIDLTPQITTVHEKKQFVKKQKPVRINVLDIIETIVNNGMNKEKEFKTDENVSTTFDGNEIFQRLKKKLNISEHQTEYLCDELLRQSILIGKCPFDKYHNYKLSTSDITKDSVIFLSSFEEICPKEIVEESDLNWFIFSIIVSNISFIFVMDDENINTPYLLMQANGTGQVTIKKNNKSNFLFTINKAEWKSCQAKSGELTYQGVILNEGFDLSYHGDILFSEKLIEASTQCIFQPGKFIFSFDDLKMLLGCAKTLKKIFECVMKKLKDRPRTKKIITLATLLTNPSSFRIKGKNVYIKSTFGITNFALILNHPLILSPLYKMTVVNAETKLYTYNDDIVINIAPLISFDFFNEKFGEYENVFNRIQADVIVRVVGDIVHGEPRLCLSVNTGFGNMFDISVTKELLDSFFDVYKELDQFNQIALGVGEYKPVRIINQMTTESSKLYANITGTSSVELLSNTIVELPLEAKRKQIKEFTLRIRNEDIKIPLTTTITQLHVLQNKVYFFSKMTYDIDGSQLVYLITCKTIKNSLDIPIEIRLNKGNLSKVLSLKKGEAKPIPQEFIKENITLVIQNQSVVINSDNLRETTLIPLDEKKTMFIQSEKITTDYEYKDAEIFDFLIDIRYAFSITNLLPRTICIGNKEEPHNIDSCQTEKLFKNLGKKIQFEGEGSTIWINTRDISYSDIDYYQLKNGTTIRARWNKGDCVIDSEFLVYNKTDENIFACVGSNKILLQPLGNGEILTLNKCNLKLIMCEGISESLQSESITSGDLCINGKKKTNYIHLELSGNPQFQGIKIITITYAYHIINTTQHPLFIQCSNQTNTINESKPNQIEILPLVLPPTKSSDIVPSFTLACNKEGPYSELFTCVSGSSCVVSLIQSSDFNNRVNLFISVRNYGVGQCVVIENETTLKCKNKIVNDTDVPIQYLWSETDNLGLSTSVDPHTEATINIHNIIDIDHIVICAPFLKNKYVSYSLKKLKFYEPIISGTTLFFAYTFIIDGITTLTFTCDQLKVMRECPLFILSNNPDLSTTGVFEVPIINFSFKAPIIGIDIIDQRRVELCYGKLINLTANVRINAKYSEVVCDVESVQIDCDEVNTQEEVFLSIQKTSLPAIHFSTQVIQSETSQNFFYFPFINVLVQPVTVALESKFIADFYQFFKSLHFKIKEIQKEVTQGIPPMNSNIYTFISSLVLQPIVLYFSCSLQPSHLVLIPYNAFTAVLHALGSSLLNIRDSIIKLNATVAKNVNGDLSSLKQIFVEHYYKQIINQAILLVAYSSFLGNPRGLLNDISTGCHDFFYEPAQGLTISVSSFGKGMINGVSSLAQNATHGAASSISGITGSVSTFVASFSFDKAYIEKRNSDKRAKSTGDGIRKGFVAFSSGVFQGITGVVYQPIKGAIDGGITGFISGVGKGFVGLVTKPIVGTIDLVTKTADGVRASTGKMQIERIRDIRTINPKYSLKPYDRNEAFLSRKMREDNLGNIITSYISNGPVTWVLAEKRFIVYSQGKLNPYHYSLITITKTPDGLFMKCSQFNKESKLIINTTSVQCKTFLEFASDLVTLK</sequence>
<gene>
    <name evidence="4" type="ORF">ENUP19_0161G0026</name>
</gene>
<dbReference type="PANTHER" id="PTHR16166:SF93">
    <property type="entry name" value="INTERMEMBRANE LIPID TRANSFER PROTEIN VPS13"/>
    <property type="match status" value="1"/>
</dbReference>
<comment type="subcellular location">
    <subcellularLocation>
        <location evidence="1">Membrane</location>
        <topology evidence="1">Peripheral membrane protein</topology>
    </subcellularLocation>
</comment>
<evidence type="ECO:0000256" key="2">
    <source>
        <dbReference type="ARBA" id="ARBA00006545"/>
    </source>
</evidence>
<dbReference type="Proteomes" id="UP001628156">
    <property type="component" value="Unassembled WGS sequence"/>
</dbReference>
<accession>A0ABQ0DLM1</accession>
<comment type="function">
    <text evidence="3">Mediates the transfer of lipids between membranes at organelle contact sites.</text>
</comment>
<dbReference type="PANTHER" id="PTHR16166">
    <property type="entry name" value="VACUOLAR PROTEIN SORTING-ASSOCIATED PROTEIN VPS13"/>
    <property type="match status" value="1"/>
</dbReference>
<dbReference type="InterPro" id="IPR026847">
    <property type="entry name" value="VPS13"/>
</dbReference>
<protein>
    <recommendedName>
        <fullName evidence="6">Vacuolar protein sorting-associated protein</fullName>
    </recommendedName>
</protein>
<comment type="caution">
    <text evidence="4">The sequence shown here is derived from an EMBL/GenBank/DDBJ whole genome shotgun (WGS) entry which is preliminary data.</text>
</comment>
<evidence type="ECO:0000256" key="3">
    <source>
        <dbReference type="ARBA" id="ARBA00033718"/>
    </source>
</evidence>
<reference evidence="4 5" key="1">
    <citation type="journal article" date="2019" name="PLoS Negl. Trop. Dis.">
        <title>Whole genome sequencing of Entamoeba nuttalli reveals mammalian host-related molecular signatures and a novel octapeptide-repeat surface protein.</title>
        <authorList>
            <person name="Tanaka M."/>
            <person name="Makiuchi T."/>
            <person name="Komiyama T."/>
            <person name="Shiina T."/>
            <person name="Osaki K."/>
            <person name="Tachibana H."/>
        </authorList>
    </citation>
    <scope>NUCLEOTIDE SEQUENCE [LARGE SCALE GENOMIC DNA]</scope>
    <source>
        <strain evidence="4 5">P19-061405</strain>
    </source>
</reference>
<comment type="similarity">
    <text evidence="2">Belongs to the VPS13 family.</text>
</comment>
<evidence type="ECO:0000256" key="1">
    <source>
        <dbReference type="ARBA" id="ARBA00004170"/>
    </source>
</evidence>
<dbReference type="EMBL" id="BAAFRS010000161">
    <property type="protein sequence ID" value="GAB1223768.1"/>
    <property type="molecule type" value="Genomic_DNA"/>
</dbReference>
<organism evidence="4 5">
    <name type="scientific">Entamoeba nuttalli</name>
    <dbReference type="NCBI Taxonomy" id="412467"/>
    <lineage>
        <taxon>Eukaryota</taxon>
        <taxon>Amoebozoa</taxon>
        <taxon>Evosea</taxon>
        <taxon>Archamoebae</taxon>
        <taxon>Mastigamoebida</taxon>
        <taxon>Entamoebidae</taxon>
        <taxon>Entamoeba</taxon>
    </lineage>
</organism>
<name>A0ABQ0DLM1_9EUKA</name>
<evidence type="ECO:0000313" key="5">
    <source>
        <dbReference type="Proteomes" id="UP001628156"/>
    </source>
</evidence>